<comment type="similarity">
    <text evidence="4 19">Belongs to the glycosyl hydrolase 17 family.</text>
</comment>
<keyword evidence="9 20" id="KW-0732">Signal</keyword>
<keyword evidence="11" id="KW-0472">Membrane</keyword>
<feature type="chain" id="PRO_5017000942" description="glucan endo-1,3-beta-D-glucosidase" evidence="20">
    <location>
        <begin position="17"/>
        <end position="283"/>
    </location>
</feature>
<dbReference type="AlphaFoldDB" id="A0A367KGI6"/>
<keyword evidence="13" id="KW-0119">Carbohydrate metabolism</keyword>
<comment type="subcellular location">
    <subcellularLocation>
        <location evidence="3">Cell membrane</location>
        <topology evidence="3">Single-pass type II membrane protein</topology>
    </subcellularLocation>
    <subcellularLocation>
        <location evidence="2">Secreted</location>
        <location evidence="2">Cell wall</location>
    </subcellularLocation>
</comment>
<evidence type="ECO:0000256" key="10">
    <source>
        <dbReference type="ARBA" id="ARBA00022801"/>
    </source>
</evidence>
<dbReference type="Pfam" id="PF00332">
    <property type="entry name" value="Glyco_hydro_17"/>
    <property type="match status" value="1"/>
</dbReference>
<keyword evidence="22" id="KW-1185">Reference proteome</keyword>
<feature type="signal peptide" evidence="20">
    <location>
        <begin position="1"/>
        <end position="16"/>
    </location>
</feature>
<evidence type="ECO:0000256" key="4">
    <source>
        <dbReference type="ARBA" id="ARBA00008773"/>
    </source>
</evidence>
<sequence>MKFFSLFACLLGAVSAADIFYGLDYGINTNACPTLDQIKSDFQTIKEYTGRVRIFSLSPCNLGQLALEAVNALDMHLYLGMWIDRPDTFTSEMDAMTKIMQSGQSLDKVDAVIVGSEVLYRQDTDANSLADYLSKVRALVSPQIQVTNADVYYEFPPVVVEQLDFLMMNAFPYWEGVTAEQGAQTLMDHYQTVLTKAQGKPVRISETGWPSTGGNFGASIASAENQKTYLSDVLCQTRQNNIDMLWFSAIDEPYKAGVEQHWGIMNSDKTLKSSLSPITSLGC</sequence>
<evidence type="ECO:0000256" key="16">
    <source>
        <dbReference type="ARBA" id="ARBA00037649"/>
    </source>
</evidence>
<evidence type="ECO:0000256" key="1">
    <source>
        <dbReference type="ARBA" id="ARBA00000382"/>
    </source>
</evidence>
<dbReference type="GO" id="GO:0000272">
    <property type="term" value="P:polysaccharide catabolic process"/>
    <property type="evidence" value="ECO:0007669"/>
    <property type="project" value="UniProtKB-KW"/>
</dbReference>
<evidence type="ECO:0000313" key="21">
    <source>
        <dbReference type="EMBL" id="RCI01334.1"/>
    </source>
</evidence>
<dbReference type="EC" id="3.2.1.39" evidence="5"/>
<protein>
    <recommendedName>
        <fullName evidence="5">glucan endo-1,3-beta-D-glucosidase</fullName>
        <ecNumber evidence="5">3.2.1.39</ecNumber>
    </recommendedName>
    <alternativeName>
        <fullName evidence="18">Endo-1,3-beta-glucanase btgC</fullName>
    </alternativeName>
    <alternativeName>
        <fullName evidence="17">Laminarinase btgC</fullName>
    </alternativeName>
</protein>
<dbReference type="EMBL" id="PJQM01001749">
    <property type="protein sequence ID" value="RCI01334.1"/>
    <property type="molecule type" value="Genomic_DNA"/>
</dbReference>
<evidence type="ECO:0000256" key="9">
    <source>
        <dbReference type="ARBA" id="ARBA00022729"/>
    </source>
</evidence>
<dbReference type="PANTHER" id="PTHR16631:SF17">
    <property type="entry name" value="GLUCAN ENDO-1,3-BETA-GLUCOSIDASE BTGC"/>
    <property type="match status" value="1"/>
</dbReference>
<evidence type="ECO:0000256" key="7">
    <source>
        <dbReference type="ARBA" id="ARBA00022512"/>
    </source>
</evidence>
<dbReference type="GO" id="GO:0009277">
    <property type="term" value="C:fungal-type cell wall"/>
    <property type="evidence" value="ECO:0007669"/>
    <property type="project" value="TreeGrafter"/>
</dbReference>
<dbReference type="OrthoDB" id="77201at2759"/>
<evidence type="ECO:0000256" key="15">
    <source>
        <dbReference type="ARBA" id="ARBA00023326"/>
    </source>
</evidence>
<dbReference type="PANTHER" id="PTHR16631">
    <property type="entry name" value="GLUCAN 1,3-BETA-GLUCOSIDASE"/>
    <property type="match status" value="1"/>
</dbReference>
<comment type="function">
    <text evidence="16">Glucanases play a role in cell expansion during growth, in cell-cell fusion during mating, and in spore release during sporulation. This enzyme may be involved in beta-glucan degradation. Active on laminarin and lichenan.</text>
</comment>
<dbReference type="Proteomes" id="UP000253551">
    <property type="component" value="Unassembled WGS sequence"/>
</dbReference>
<keyword evidence="12" id="KW-0325">Glycoprotein</keyword>
<keyword evidence="7" id="KW-0134">Cell wall</keyword>
<dbReference type="STRING" id="4846.A0A367KGI6"/>
<dbReference type="GO" id="GO:0005576">
    <property type="term" value="C:extracellular region"/>
    <property type="evidence" value="ECO:0007669"/>
    <property type="project" value="TreeGrafter"/>
</dbReference>
<comment type="catalytic activity">
    <reaction evidence="1">
        <text>Hydrolysis of (1-&gt;3)-beta-D-glucosidic linkages in (1-&gt;3)-beta-D-glucans.</text>
        <dbReference type="EC" id="3.2.1.39"/>
    </reaction>
</comment>
<keyword evidence="15" id="KW-0624">Polysaccharide degradation</keyword>
<evidence type="ECO:0000256" key="5">
    <source>
        <dbReference type="ARBA" id="ARBA00012780"/>
    </source>
</evidence>
<evidence type="ECO:0000256" key="13">
    <source>
        <dbReference type="ARBA" id="ARBA00023277"/>
    </source>
</evidence>
<comment type="caution">
    <text evidence="21">The sequence shown here is derived from an EMBL/GenBank/DDBJ whole genome shotgun (WGS) entry which is preliminary data.</text>
</comment>
<reference evidence="21 22" key="1">
    <citation type="journal article" date="2018" name="G3 (Bethesda)">
        <title>Phylogenetic and Phylogenomic Definition of Rhizopus Species.</title>
        <authorList>
            <person name="Gryganskyi A.P."/>
            <person name="Golan J."/>
            <person name="Dolatabadi S."/>
            <person name="Mondo S."/>
            <person name="Robb S."/>
            <person name="Idnurm A."/>
            <person name="Muszewska A."/>
            <person name="Steczkiewicz K."/>
            <person name="Masonjones S."/>
            <person name="Liao H.L."/>
            <person name="Gajdeczka M.T."/>
            <person name="Anike F."/>
            <person name="Vuek A."/>
            <person name="Anishchenko I.M."/>
            <person name="Voigt K."/>
            <person name="de Hoog G.S."/>
            <person name="Smith M.E."/>
            <person name="Heitman J."/>
            <person name="Vilgalys R."/>
            <person name="Stajich J.E."/>
        </authorList>
    </citation>
    <scope>NUCLEOTIDE SEQUENCE [LARGE SCALE GENOMIC DNA]</scope>
    <source>
        <strain evidence="21 22">LSU 92-RS-03</strain>
    </source>
</reference>
<dbReference type="GO" id="GO:0009986">
    <property type="term" value="C:cell surface"/>
    <property type="evidence" value="ECO:0007669"/>
    <property type="project" value="TreeGrafter"/>
</dbReference>
<accession>A0A367KGI6</accession>
<name>A0A367KGI6_RHIST</name>
<dbReference type="Gene3D" id="3.20.20.80">
    <property type="entry name" value="Glycosidases"/>
    <property type="match status" value="1"/>
</dbReference>
<evidence type="ECO:0000256" key="14">
    <source>
        <dbReference type="ARBA" id="ARBA00023316"/>
    </source>
</evidence>
<organism evidence="21 22">
    <name type="scientific">Rhizopus stolonifer</name>
    <name type="common">Rhizopus nigricans</name>
    <dbReference type="NCBI Taxonomy" id="4846"/>
    <lineage>
        <taxon>Eukaryota</taxon>
        <taxon>Fungi</taxon>
        <taxon>Fungi incertae sedis</taxon>
        <taxon>Mucoromycota</taxon>
        <taxon>Mucoromycotina</taxon>
        <taxon>Mucoromycetes</taxon>
        <taxon>Mucorales</taxon>
        <taxon>Mucorineae</taxon>
        <taxon>Rhizopodaceae</taxon>
        <taxon>Rhizopus</taxon>
    </lineage>
</organism>
<evidence type="ECO:0000256" key="8">
    <source>
        <dbReference type="ARBA" id="ARBA00022525"/>
    </source>
</evidence>
<keyword evidence="10 21" id="KW-0378">Hydrolase</keyword>
<keyword evidence="6" id="KW-1003">Cell membrane</keyword>
<evidence type="ECO:0000256" key="12">
    <source>
        <dbReference type="ARBA" id="ARBA00023180"/>
    </source>
</evidence>
<dbReference type="GO" id="GO:0005886">
    <property type="term" value="C:plasma membrane"/>
    <property type="evidence" value="ECO:0007669"/>
    <property type="project" value="UniProtKB-SubCell"/>
</dbReference>
<keyword evidence="14" id="KW-0961">Cell wall biogenesis/degradation</keyword>
<dbReference type="SUPFAM" id="SSF51445">
    <property type="entry name" value="(Trans)glycosidases"/>
    <property type="match status" value="1"/>
</dbReference>
<dbReference type="InterPro" id="IPR050732">
    <property type="entry name" value="Beta-glucan_modifiers"/>
</dbReference>
<evidence type="ECO:0000256" key="2">
    <source>
        <dbReference type="ARBA" id="ARBA00004191"/>
    </source>
</evidence>
<evidence type="ECO:0000256" key="17">
    <source>
        <dbReference type="ARBA" id="ARBA00042373"/>
    </source>
</evidence>
<evidence type="ECO:0000256" key="19">
    <source>
        <dbReference type="RuleBase" id="RU004335"/>
    </source>
</evidence>
<dbReference type="GO" id="GO:0042973">
    <property type="term" value="F:glucan endo-1,3-beta-D-glucosidase activity"/>
    <property type="evidence" value="ECO:0007669"/>
    <property type="project" value="UniProtKB-EC"/>
</dbReference>
<evidence type="ECO:0000256" key="20">
    <source>
        <dbReference type="SAM" id="SignalP"/>
    </source>
</evidence>
<dbReference type="GO" id="GO:0071555">
    <property type="term" value="P:cell wall organization"/>
    <property type="evidence" value="ECO:0007669"/>
    <property type="project" value="UniProtKB-KW"/>
</dbReference>
<evidence type="ECO:0000256" key="3">
    <source>
        <dbReference type="ARBA" id="ARBA00004401"/>
    </source>
</evidence>
<dbReference type="InterPro" id="IPR017853">
    <property type="entry name" value="GH"/>
</dbReference>
<evidence type="ECO:0000256" key="18">
    <source>
        <dbReference type="ARBA" id="ARBA00043078"/>
    </source>
</evidence>
<proteinExistence type="inferred from homology"/>
<gene>
    <name evidence="21" type="primary">BGL2_2</name>
    <name evidence="21" type="ORF">CU098_006259</name>
</gene>
<evidence type="ECO:0000313" key="22">
    <source>
        <dbReference type="Proteomes" id="UP000253551"/>
    </source>
</evidence>
<keyword evidence="8" id="KW-0964">Secreted</keyword>
<evidence type="ECO:0000256" key="11">
    <source>
        <dbReference type="ARBA" id="ARBA00023136"/>
    </source>
</evidence>
<dbReference type="InterPro" id="IPR000490">
    <property type="entry name" value="Glyco_hydro_17"/>
</dbReference>
<evidence type="ECO:0000256" key="6">
    <source>
        <dbReference type="ARBA" id="ARBA00022475"/>
    </source>
</evidence>